<dbReference type="GO" id="GO:0016052">
    <property type="term" value="P:carbohydrate catabolic process"/>
    <property type="evidence" value="ECO:0007669"/>
    <property type="project" value="InterPro"/>
</dbReference>
<keyword evidence="3" id="KW-1185">Reference proteome</keyword>
<feature type="domain" description="Carbohydrate-binding" evidence="1">
    <location>
        <begin position="64"/>
        <end position="257"/>
    </location>
</feature>
<dbReference type="CDD" id="cd09620">
    <property type="entry name" value="CBM9_like_3"/>
    <property type="match status" value="1"/>
</dbReference>
<dbReference type="GO" id="GO:0030246">
    <property type="term" value="F:carbohydrate binding"/>
    <property type="evidence" value="ECO:0007669"/>
    <property type="project" value="InterPro"/>
</dbReference>
<evidence type="ECO:0000313" key="3">
    <source>
        <dbReference type="Proteomes" id="UP000036520"/>
    </source>
</evidence>
<evidence type="ECO:0000259" key="1">
    <source>
        <dbReference type="Pfam" id="PF16011"/>
    </source>
</evidence>
<reference evidence="2 3" key="1">
    <citation type="submission" date="2015-07" db="EMBL/GenBank/DDBJ databases">
        <authorList>
            <person name="Kim K.M."/>
        </authorList>
    </citation>
    <scope>NUCLEOTIDE SEQUENCE [LARGE SCALE GENOMIC DNA]</scope>
    <source>
        <strain evidence="2 3">KCTC 12363</strain>
    </source>
</reference>
<dbReference type="Pfam" id="PF16011">
    <property type="entry name" value="CBM9_2"/>
    <property type="match status" value="1"/>
</dbReference>
<evidence type="ECO:0000313" key="2">
    <source>
        <dbReference type="EMBL" id="AKP53723.1"/>
    </source>
</evidence>
<sequence length="258" mass="29762">MKAILISLSLLTLTLFYSYLNKITTDPVKSELTPIKEKAAYLVKKLKKGSMPIDANWDKAQWKKIKPVTLDYKMGDEPKFTPKVQAKLMYDEENIYGIFKVEDRYVRSIVREYNGNVSGDSCVEFFFSPDSDLPLSYFNLEINAGGTPLIFYVAKPWDNFTKLGKEDIEQIEIAHSLPEVVDPEITEPTTWYIEYRVPLAMLKKHSKVTPPKSGTIWKANFYKTGSRTSNPNFLTWSYVDNPKPNFHLPQFFGTLKFQ</sequence>
<dbReference type="Gene3D" id="2.60.40.1190">
    <property type="match status" value="1"/>
</dbReference>
<name>A0A0H4PL20_9BACT</name>
<dbReference type="STRING" id="320787.CA2015_4380"/>
<organism evidence="2 3">
    <name type="scientific">Cyclobacterium amurskyense</name>
    <dbReference type="NCBI Taxonomy" id="320787"/>
    <lineage>
        <taxon>Bacteria</taxon>
        <taxon>Pseudomonadati</taxon>
        <taxon>Bacteroidota</taxon>
        <taxon>Cytophagia</taxon>
        <taxon>Cytophagales</taxon>
        <taxon>Cyclobacteriaceae</taxon>
        <taxon>Cyclobacterium</taxon>
    </lineage>
</organism>
<proteinExistence type="predicted"/>
<dbReference type="EMBL" id="CP012040">
    <property type="protein sequence ID" value="AKP53723.1"/>
    <property type="molecule type" value="Genomic_DNA"/>
</dbReference>
<dbReference type="InterPro" id="IPR010502">
    <property type="entry name" value="Carb-bd_dom_fam9"/>
</dbReference>
<gene>
    <name evidence="2" type="ORF">CA2015_4380</name>
</gene>
<protein>
    <submittedName>
        <fullName evidence="2">GGDEF domain protein (Selenocysteine protein)</fullName>
    </submittedName>
</protein>
<dbReference type="AlphaFoldDB" id="A0A0H4PL20"/>
<dbReference type="Proteomes" id="UP000036520">
    <property type="component" value="Chromosome"/>
</dbReference>
<dbReference type="SUPFAM" id="SSF49344">
    <property type="entry name" value="CBD9-like"/>
    <property type="match status" value="1"/>
</dbReference>
<dbReference type="GO" id="GO:0004553">
    <property type="term" value="F:hydrolase activity, hydrolyzing O-glycosyl compounds"/>
    <property type="evidence" value="ECO:0007669"/>
    <property type="project" value="InterPro"/>
</dbReference>
<dbReference type="OrthoDB" id="9801646at2"/>
<dbReference type="KEGG" id="camu:CA2015_4380"/>
<dbReference type="RefSeq" id="WP_084011943.1">
    <property type="nucleotide sequence ID" value="NZ_CP012040.1"/>
</dbReference>
<accession>A0A0H4PL20</accession>